<dbReference type="Proteomes" id="UP000237105">
    <property type="component" value="Unassembled WGS sequence"/>
</dbReference>
<evidence type="ECO:0000313" key="1">
    <source>
        <dbReference type="EMBL" id="PON75217.1"/>
    </source>
</evidence>
<dbReference type="InterPro" id="IPR052083">
    <property type="entry name" value="Aminoacylase-1_M20A"/>
</dbReference>
<dbReference type="GO" id="GO:0004046">
    <property type="term" value="F:aminoacylase activity"/>
    <property type="evidence" value="ECO:0007669"/>
    <property type="project" value="TreeGrafter"/>
</dbReference>
<dbReference type="STRING" id="3476.A0A2P5DPK1"/>
<dbReference type="OrthoDB" id="3064516at2759"/>
<comment type="caution">
    <text evidence="1">The sequence shown here is derived from an EMBL/GenBank/DDBJ whole genome shotgun (WGS) entry which is preliminary data.</text>
</comment>
<protein>
    <submittedName>
        <fullName evidence="1">Uncharacterized protein</fullName>
    </submittedName>
</protein>
<evidence type="ECO:0000313" key="2">
    <source>
        <dbReference type="Proteomes" id="UP000237105"/>
    </source>
</evidence>
<proteinExistence type="predicted"/>
<dbReference type="AlphaFoldDB" id="A0A2P5DPK1"/>
<dbReference type="PANTHER" id="PTHR45892:SF1">
    <property type="entry name" value="AMINOACYLASE-1"/>
    <property type="match status" value="1"/>
</dbReference>
<organism evidence="1 2">
    <name type="scientific">Parasponia andersonii</name>
    <name type="common">Sponia andersonii</name>
    <dbReference type="NCBI Taxonomy" id="3476"/>
    <lineage>
        <taxon>Eukaryota</taxon>
        <taxon>Viridiplantae</taxon>
        <taxon>Streptophyta</taxon>
        <taxon>Embryophyta</taxon>
        <taxon>Tracheophyta</taxon>
        <taxon>Spermatophyta</taxon>
        <taxon>Magnoliopsida</taxon>
        <taxon>eudicotyledons</taxon>
        <taxon>Gunneridae</taxon>
        <taxon>Pentapetalae</taxon>
        <taxon>rosids</taxon>
        <taxon>fabids</taxon>
        <taxon>Rosales</taxon>
        <taxon>Cannabaceae</taxon>
        <taxon>Parasponia</taxon>
    </lineage>
</organism>
<gene>
    <name evidence="1" type="ORF">PanWU01x14_045690</name>
</gene>
<dbReference type="EMBL" id="JXTB01000025">
    <property type="protein sequence ID" value="PON75217.1"/>
    <property type="molecule type" value="Genomic_DNA"/>
</dbReference>
<reference evidence="2" key="1">
    <citation type="submission" date="2016-06" db="EMBL/GenBank/DDBJ databases">
        <title>Parallel loss of symbiosis genes in relatives of nitrogen-fixing non-legume Parasponia.</title>
        <authorList>
            <person name="Van Velzen R."/>
            <person name="Holmer R."/>
            <person name="Bu F."/>
            <person name="Rutten L."/>
            <person name="Van Zeijl A."/>
            <person name="Liu W."/>
            <person name="Santuari L."/>
            <person name="Cao Q."/>
            <person name="Sharma T."/>
            <person name="Shen D."/>
            <person name="Roswanjaya Y."/>
            <person name="Wardhani T."/>
            <person name="Kalhor M.S."/>
            <person name="Jansen J."/>
            <person name="Van den Hoogen J."/>
            <person name="Gungor B."/>
            <person name="Hartog M."/>
            <person name="Hontelez J."/>
            <person name="Verver J."/>
            <person name="Yang W.-C."/>
            <person name="Schijlen E."/>
            <person name="Repin R."/>
            <person name="Schilthuizen M."/>
            <person name="Schranz E."/>
            <person name="Heidstra R."/>
            <person name="Miyata K."/>
            <person name="Fedorova E."/>
            <person name="Kohlen W."/>
            <person name="Bisseling T."/>
            <person name="Smit S."/>
            <person name="Geurts R."/>
        </authorList>
    </citation>
    <scope>NUCLEOTIDE SEQUENCE [LARGE SCALE GENOMIC DNA]</scope>
    <source>
        <strain evidence="2">cv. WU1-14</strain>
    </source>
</reference>
<name>A0A2P5DPK1_PARAD</name>
<dbReference type="PANTHER" id="PTHR45892">
    <property type="entry name" value="AMINOACYLASE-1"/>
    <property type="match status" value="1"/>
</dbReference>
<accession>A0A2P5DPK1</accession>
<keyword evidence="2" id="KW-1185">Reference proteome</keyword>
<sequence length="88" mass="9787">MMVPKSLPNLIFEKLNVGIVFDEGGSFHSACWATWVENLLKSIESARRFRALQFDLVKAGLKAEGKVISTNMAFLKAGTPSPTKNEFR</sequence>